<organism evidence="4 5">
    <name type="scientific">Aspergillus wentii DTO 134E9</name>
    <dbReference type="NCBI Taxonomy" id="1073089"/>
    <lineage>
        <taxon>Eukaryota</taxon>
        <taxon>Fungi</taxon>
        <taxon>Dikarya</taxon>
        <taxon>Ascomycota</taxon>
        <taxon>Pezizomycotina</taxon>
        <taxon>Eurotiomycetes</taxon>
        <taxon>Eurotiomycetidae</taxon>
        <taxon>Eurotiales</taxon>
        <taxon>Aspergillaceae</taxon>
        <taxon>Aspergillus</taxon>
        <taxon>Aspergillus subgen. Cremei</taxon>
    </lineage>
</organism>
<sequence>MTKYGQWEDQFADKLLVLCSTLEDSYLSLGPDQFNEIANWASVIFDLGARVNYTQPYSIHHPANVDGTVNFLCLGCTGRPKAVHYVSSISCFGPTGFVTGAQSIVEDEPLSKHLEALTYDHGYAQSQWIVEAMLRRLIDRDYPIAVYRPGFITGYSKTGVCNPDDFFSRLIHSCVEIGCYPLLPNQRKEFVPVDYVYSTILHIAASVSSLGHAYHIVPPNREVSIDMNDSMELVRLLVGDTIMEGIPYQKWVDVLTDKSPSRLQPLQPMLAEKAHKGLTRWELYENMPSHHQHKPSTP</sequence>
<name>A0A1L9S0E0_ASPWE</name>
<dbReference type="Pfam" id="PF07993">
    <property type="entry name" value="NAD_binding_4"/>
    <property type="match status" value="1"/>
</dbReference>
<dbReference type="PANTHER" id="PTHR44845:SF6">
    <property type="entry name" value="BETA-ALANINE-ACTIVATING ENZYME"/>
    <property type="match status" value="1"/>
</dbReference>
<dbReference type="RefSeq" id="XP_040694325.1">
    <property type="nucleotide sequence ID" value="XM_040827516.1"/>
</dbReference>
<evidence type="ECO:0000256" key="2">
    <source>
        <dbReference type="ARBA" id="ARBA00022553"/>
    </source>
</evidence>
<dbReference type="InterPro" id="IPR013120">
    <property type="entry name" value="FAR_NAD-bd"/>
</dbReference>
<dbReference type="GeneID" id="63743364"/>
<dbReference type="Gene3D" id="3.40.50.720">
    <property type="entry name" value="NAD(P)-binding Rossmann-like Domain"/>
    <property type="match status" value="1"/>
</dbReference>
<gene>
    <name evidence="4" type="ORF">ASPWEDRAFT_102867</name>
</gene>
<keyword evidence="1" id="KW-0596">Phosphopantetheine</keyword>
<proteinExistence type="predicted"/>
<reference evidence="5" key="1">
    <citation type="journal article" date="2017" name="Genome Biol.">
        <title>Comparative genomics reveals high biological diversity and specific adaptations in the industrially and medically important fungal genus Aspergillus.</title>
        <authorList>
            <person name="de Vries R.P."/>
            <person name="Riley R."/>
            <person name="Wiebenga A."/>
            <person name="Aguilar-Osorio G."/>
            <person name="Amillis S."/>
            <person name="Uchima C.A."/>
            <person name="Anderluh G."/>
            <person name="Asadollahi M."/>
            <person name="Askin M."/>
            <person name="Barry K."/>
            <person name="Battaglia E."/>
            <person name="Bayram O."/>
            <person name="Benocci T."/>
            <person name="Braus-Stromeyer S.A."/>
            <person name="Caldana C."/>
            <person name="Canovas D."/>
            <person name="Cerqueira G.C."/>
            <person name="Chen F."/>
            <person name="Chen W."/>
            <person name="Choi C."/>
            <person name="Clum A."/>
            <person name="Dos Santos R.A."/>
            <person name="Damasio A.R."/>
            <person name="Diallinas G."/>
            <person name="Emri T."/>
            <person name="Fekete E."/>
            <person name="Flipphi M."/>
            <person name="Freyberg S."/>
            <person name="Gallo A."/>
            <person name="Gournas C."/>
            <person name="Habgood R."/>
            <person name="Hainaut M."/>
            <person name="Harispe M.L."/>
            <person name="Henrissat B."/>
            <person name="Hilden K.S."/>
            <person name="Hope R."/>
            <person name="Hossain A."/>
            <person name="Karabika E."/>
            <person name="Karaffa L."/>
            <person name="Karanyi Z."/>
            <person name="Krasevec N."/>
            <person name="Kuo A."/>
            <person name="Kusch H."/>
            <person name="LaButti K."/>
            <person name="Lagendijk E.L."/>
            <person name="Lapidus A."/>
            <person name="Levasseur A."/>
            <person name="Lindquist E."/>
            <person name="Lipzen A."/>
            <person name="Logrieco A.F."/>
            <person name="MacCabe A."/>
            <person name="Maekelae M.R."/>
            <person name="Malavazi I."/>
            <person name="Melin P."/>
            <person name="Meyer V."/>
            <person name="Mielnichuk N."/>
            <person name="Miskei M."/>
            <person name="Molnar A.P."/>
            <person name="Mule G."/>
            <person name="Ngan C.Y."/>
            <person name="Orejas M."/>
            <person name="Orosz E."/>
            <person name="Ouedraogo J.P."/>
            <person name="Overkamp K.M."/>
            <person name="Park H.-S."/>
            <person name="Perrone G."/>
            <person name="Piumi F."/>
            <person name="Punt P.J."/>
            <person name="Ram A.F."/>
            <person name="Ramon A."/>
            <person name="Rauscher S."/>
            <person name="Record E."/>
            <person name="Riano-Pachon D.M."/>
            <person name="Robert V."/>
            <person name="Roehrig J."/>
            <person name="Ruller R."/>
            <person name="Salamov A."/>
            <person name="Salih N.S."/>
            <person name="Samson R.A."/>
            <person name="Sandor E."/>
            <person name="Sanguinetti M."/>
            <person name="Schuetze T."/>
            <person name="Sepcic K."/>
            <person name="Shelest E."/>
            <person name="Sherlock G."/>
            <person name="Sophianopoulou V."/>
            <person name="Squina F.M."/>
            <person name="Sun H."/>
            <person name="Susca A."/>
            <person name="Todd R.B."/>
            <person name="Tsang A."/>
            <person name="Unkles S.E."/>
            <person name="van de Wiele N."/>
            <person name="van Rossen-Uffink D."/>
            <person name="Oliveira J.V."/>
            <person name="Vesth T.C."/>
            <person name="Visser J."/>
            <person name="Yu J.-H."/>
            <person name="Zhou M."/>
            <person name="Andersen M.R."/>
            <person name="Archer D.B."/>
            <person name="Baker S.E."/>
            <person name="Benoit I."/>
            <person name="Brakhage A.A."/>
            <person name="Braus G.H."/>
            <person name="Fischer R."/>
            <person name="Frisvad J.C."/>
            <person name="Goldman G.H."/>
            <person name="Houbraken J."/>
            <person name="Oakley B."/>
            <person name="Pocsi I."/>
            <person name="Scazzocchio C."/>
            <person name="Seiboth B."/>
            <person name="vanKuyk P.A."/>
            <person name="Wortman J."/>
            <person name="Dyer P.S."/>
            <person name="Grigoriev I.V."/>
        </authorList>
    </citation>
    <scope>NUCLEOTIDE SEQUENCE [LARGE SCALE GENOMIC DNA]</scope>
    <source>
        <strain evidence="5">DTO 134E9</strain>
    </source>
</reference>
<accession>A0A1L9S0E0</accession>
<keyword evidence="2" id="KW-0597">Phosphoprotein</keyword>
<evidence type="ECO:0000313" key="4">
    <source>
        <dbReference type="EMBL" id="OJJ40649.1"/>
    </source>
</evidence>
<dbReference type="SUPFAM" id="SSF51735">
    <property type="entry name" value="NAD(P)-binding Rossmann-fold domains"/>
    <property type="match status" value="1"/>
</dbReference>
<evidence type="ECO:0000256" key="1">
    <source>
        <dbReference type="ARBA" id="ARBA00022450"/>
    </source>
</evidence>
<dbReference type="OrthoDB" id="408177at2759"/>
<dbReference type="PANTHER" id="PTHR44845">
    <property type="entry name" value="CARRIER DOMAIN-CONTAINING PROTEIN"/>
    <property type="match status" value="1"/>
</dbReference>
<evidence type="ECO:0000313" key="5">
    <source>
        <dbReference type="Proteomes" id="UP000184383"/>
    </source>
</evidence>
<dbReference type="InterPro" id="IPR036291">
    <property type="entry name" value="NAD(P)-bd_dom_sf"/>
</dbReference>
<protein>
    <recommendedName>
        <fullName evidence="3">Thioester reductase (TE) domain-containing protein</fullName>
    </recommendedName>
</protein>
<dbReference type="STRING" id="1073089.A0A1L9S0E0"/>
<dbReference type="EMBL" id="KV878209">
    <property type="protein sequence ID" value="OJJ40649.1"/>
    <property type="molecule type" value="Genomic_DNA"/>
</dbReference>
<dbReference type="AlphaFoldDB" id="A0A1L9S0E0"/>
<feature type="domain" description="Thioester reductase (TE)" evidence="3">
    <location>
        <begin position="2"/>
        <end position="199"/>
    </location>
</feature>
<keyword evidence="5" id="KW-1185">Reference proteome</keyword>
<dbReference type="VEuPathDB" id="FungiDB:ASPWEDRAFT_102867"/>
<evidence type="ECO:0000259" key="3">
    <source>
        <dbReference type="Pfam" id="PF07993"/>
    </source>
</evidence>
<dbReference type="Proteomes" id="UP000184383">
    <property type="component" value="Unassembled WGS sequence"/>
</dbReference>